<keyword evidence="4" id="KW-1185">Reference proteome</keyword>
<keyword evidence="1" id="KW-0175">Coiled coil</keyword>
<proteinExistence type="predicted"/>
<reference evidence="3" key="1">
    <citation type="submission" date="2022-07" db="EMBL/GenBank/DDBJ databases">
        <title>Genome sequencing of Photobacterium atrarenae GJH2-4.</title>
        <authorList>
            <person name="Park S.-J."/>
        </authorList>
    </citation>
    <scope>NUCLEOTIDE SEQUENCE</scope>
    <source>
        <strain evidence="3">GJH2-4</strain>
    </source>
</reference>
<feature type="coiled-coil region" evidence="1">
    <location>
        <begin position="45"/>
        <end position="79"/>
    </location>
</feature>
<dbReference type="Pfam" id="PF11932">
    <property type="entry name" value="DUF3450"/>
    <property type="match status" value="1"/>
</dbReference>
<gene>
    <name evidence="3" type="ORF">NNL38_23095</name>
</gene>
<protein>
    <submittedName>
        <fullName evidence="3">DUF3450 domain-containing protein</fullName>
    </submittedName>
</protein>
<keyword evidence="2" id="KW-0732">Signal</keyword>
<evidence type="ECO:0000313" key="4">
    <source>
        <dbReference type="Proteomes" id="UP001057998"/>
    </source>
</evidence>
<dbReference type="EMBL" id="CP101509">
    <property type="protein sequence ID" value="UTV29893.1"/>
    <property type="molecule type" value="Genomic_DNA"/>
</dbReference>
<evidence type="ECO:0000256" key="2">
    <source>
        <dbReference type="SAM" id="SignalP"/>
    </source>
</evidence>
<accession>A0ABY5GNL5</accession>
<evidence type="ECO:0000313" key="3">
    <source>
        <dbReference type="EMBL" id="UTV29893.1"/>
    </source>
</evidence>
<organism evidence="3 4">
    <name type="scientific">Photobacterium atrarenae</name>
    <dbReference type="NCBI Taxonomy" id="865757"/>
    <lineage>
        <taxon>Bacteria</taxon>
        <taxon>Pseudomonadati</taxon>
        <taxon>Pseudomonadota</taxon>
        <taxon>Gammaproteobacteria</taxon>
        <taxon>Vibrionales</taxon>
        <taxon>Vibrionaceae</taxon>
        <taxon>Photobacterium</taxon>
    </lineage>
</organism>
<dbReference type="PIRSF" id="PIRSF028069">
    <property type="entry name" value="UCP028069"/>
    <property type="match status" value="1"/>
</dbReference>
<dbReference type="InterPro" id="IPR016866">
    <property type="entry name" value="UCP028069"/>
</dbReference>
<feature type="signal peptide" evidence="2">
    <location>
        <begin position="1"/>
        <end position="21"/>
    </location>
</feature>
<dbReference type="RefSeq" id="WP_255391225.1">
    <property type="nucleotide sequence ID" value="NZ_CP101509.1"/>
</dbReference>
<name>A0ABY5GNL5_9GAMM</name>
<sequence length="254" mass="28100">MNLKKSSLALIMISLSAGAQADSLDTARAIESKTNAASVYSQKKIDKSAEAALAMKAEVEMLQEEVKNLEVYRDHLARLVASQDAEVDSLNHQIVGIQETRQGVVPLMYKMIDGLKQIVATDKPIRQQQRLARVAKLEFMMAQADVSDAEKYRRILEAYQIEMDYGTKLGVFQGPLALSEQESIEADQLYLGRISLVARSLDGTRYWAWNDTSDSWQSLDNQMAADVDKAFAIATKQAAPSLVTLPVSVNVESN</sequence>
<evidence type="ECO:0000256" key="1">
    <source>
        <dbReference type="SAM" id="Coils"/>
    </source>
</evidence>
<feature type="chain" id="PRO_5045267933" evidence="2">
    <location>
        <begin position="22"/>
        <end position="254"/>
    </location>
</feature>
<dbReference type="Proteomes" id="UP001057998">
    <property type="component" value="Chromosome 2"/>
</dbReference>